<reference evidence="1 2" key="1">
    <citation type="journal article" date="2022" name="bioRxiv">
        <title>Genomics of Preaxostyla Flagellates Illuminates Evolutionary Transitions and the Path Towards Mitochondrial Loss.</title>
        <authorList>
            <person name="Novak L.V.F."/>
            <person name="Treitli S.C."/>
            <person name="Pyrih J."/>
            <person name="Halakuc P."/>
            <person name="Pipaliya S.V."/>
            <person name="Vacek V."/>
            <person name="Brzon O."/>
            <person name="Soukal P."/>
            <person name="Eme L."/>
            <person name="Dacks J.B."/>
            <person name="Karnkowska A."/>
            <person name="Elias M."/>
            <person name="Hampl V."/>
        </authorList>
    </citation>
    <scope>NUCLEOTIDE SEQUENCE [LARGE SCALE GENOMIC DNA]</scope>
    <source>
        <strain evidence="1">NAU3</strain>
        <tissue evidence="1">Gut</tissue>
    </source>
</reference>
<evidence type="ECO:0000313" key="1">
    <source>
        <dbReference type="EMBL" id="KAK2962235.1"/>
    </source>
</evidence>
<dbReference type="PANTHER" id="PTHR43591:SF24">
    <property type="entry name" value="2-METHOXY-6-POLYPRENYL-1,4-BENZOQUINOL METHYLASE, MITOCHONDRIAL"/>
    <property type="match status" value="1"/>
</dbReference>
<keyword evidence="2" id="KW-1185">Reference proteome</keyword>
<name>A0ABQ9YEU3_9EUKA</name>
<evidence type="ECO:0000313" key="2">
    <source>
        <dbReference type="Proteomes" id="UP001281761"/>
    </source>
</evidence>
<comment type="caution">
    <text evidence="1">The sequence shown here is derived from an EMBL/GenBank/DDBJ whole genome shotgun (WGS) entry which is preliminary data.</text>
</comment>
<dbReference type="PANTHER" id="PTHR43591">
    <property type="entry name" value="METHYLTRANSFERASE"/>
    <property type="match status" value="1"/>
</dbReference>
<dbReference type="Gene3D" id="3.40.50.150">
    <property type="entry name" value="Vaccinia Virus protein VP39"/>
    <property type="match status" value="1"/>
</dbReference>
<keyword evidence="1" id="KW-0830">Ubiquinone</keyword>
<dbReference type="EMBL" id="JARBJD010000012">
    <property type="protein sequence ID" value="KAK2962235.1"/>
    <property type="molecule type" value="Genomic_DNA"/>
</dbReference>
<dbReference type="Pfam" id="PF01209">
    <property type="entry name" value="Ubie_methyltran"/>
    <property type="match status" value="1"/>
</dbReference>
<dbReference type="CDD" id="cd02440">
    <property type="entry name" value="AdoMet_MTases"/>
    <property type="match status" value="1"/>
</dbReference>
<dbReference type="Proteomes" id="UP001281761">
    <property type="component" value="Unassembled WGS sequence"/>
</dbReference>
<accession>A0ABQ9YEU3</accession>
<organism evidence="1 2">
    <name type="scientific">Blattamonas nauphoetae</name>
    <dbReference type="NCBI Taxonomy" id="2049346"/>
    <lineage>
        <taxon>Eukaryota</taxon>
        <taxon>Metamonada</taxon>
        <taxon>Preaxostyla</taxon>
        <taxon>Oxymonadida</taxon>
        <taxon>Blattamonas</taxon>
    </lineage>
</organism>
<sequence length="271" mass="30275">MAPIYDTSNKELMKPVVKHILQTVSPFTSESVVHDNACGTAVVTESIFEHLTQLKSPIPSFPIHCTDLSPAMLEKTSEKIAHHAWKNVTTQVMDAGRLSFPDNTFTHSFTNFGIFFLPDPPAGTREIFRTLKPGGVAYVTAWIHFGHMPALREVTKIVRPDLAPYPPPIVGNYEEEGAIQRVLEEGGFTGQAGTVTVEKFTSYQKGRCLEDLGEFWWTMHGFSKAGWTSNDKTRWIQALSEELFKVPGNFRDEKGVIHVQRIAMIGKAIKS</sequence>
<dbReference type="InterPro" id="IPR029063">
    <property type="entry name" value="SAM-dependent_MTases_sf"/>
</dbReference>
<proteinExistence type="predicted"/>
<dbReference type="SUPFAM" id="SSF53335">
    <property type="entry name" value="S-adenosyl-L-methionine-dependent methyltransferases"/>
    <property type="match status" value="1"/>
</dbReference>
<gene>
    <name evidence="1" type="ORF">BLNAU_2895</name>
</gene>
<protein>
    <submittedName>
        <fullName evidence="1">Ubiquinone/menaquinone biosynthesis C-methyltransferase UbiE</fullName>
    </submittedName>
</protein>